<dbReference type="RefSeq" id="WP_091286230.1">
    <property type="nucleotide sequence ID" value="NZ_FAOZ01000047.1"/>
</dbReference>
<dbReference type="Proteomes" id="UP000198802">
    <property type="component" value="Unassembled WGS sequence"/>
</dbReference>
<accession>A0A0S4QYR0</accession>
<dbReference type="Pfam" id="PF04149">
    <property type="entry name" value="DUF397"/>
    <property type="match status" value="1"/>
</dbReference>
<proteinExistence type="predicted"/>
<dbReference type="EMBL" id="FAOZ01000047">
    <property type="protein sequence ID" value="CUU60785.1"/>
    <property type="molecule type" value="Genomic_DNA"/>
</dbReference>
<feature type="region of interest" description="Disordered" evidence="1">
    <location>
        <begin position="1"/>
        <end position="21"/>
    </location>
</feature>
<evidence type="ECO:0000259" key="2">
    <source>
        <dbReference type="Pfam" id="PF04149"/>
    </source>
</evidence>
<dbReference type="InterPro" id="IPR007278">
    <property type="entry name" value="DUF397"/>
</dbReference>
<gene>
    <name evidence="3" type="ORF">Ga0074812_14731</name>
</gene>
<protein>
    <recommendedName>
        <fullName evidence="2">DUF397 domain-containing protein</fullName>
    </recommendedName>
</protein>
<keyword evidence="4" id="KW-1185">Reference proteome</keyword>
<dbReference type="AlphaFoldDB" id="A0A0S4QYR0"/>
<organism evidence="3 4">
    <name type="scientific">Parafrankia irregularis</name>
    <dbReference type="NCBI Taxonomy" id="795642"/>
    <lineage>
        <taxon>Bacteria</taxon>
        <taxon>Bacillati</taxon>
        <taxon>Actinomycetota</taxon>
        <taxon>Actinomycetes</taxon>
        <taxon>Frankiales</taxon>
        <taxon>Frankiaceae</taxon>
        <taxon>Parafrankia</taxon>
    </lineage>
</organism>
<feature type="domain" description="DUF397" evidence="2">
    <location>
        <begin position="9"/>
        <end position="59"/>
    </location>
</feature>
<sequence>MTSAEPGPVWIKSSHSNSSGGNCVEVRLGVTVSVRDSKDPSGPILTFTSQGWDAFLRGAVDGEFDLPREV</sequence>
<evidence type="ECO:0000313" key="3">
    <source>
        <dbReference type="EMBL" id="CUU60785.1"/>
    </source>
</evidence>
<reference evidence="4" key="1">
    <citation type="submission" date="2015-11" db="EMBL/GenBank/DDBJ databases">
        <authorList>
            <person name="Varghese N."/>
        </authorList>
    </citation>
    <scope>NUCLEOTIDE SEQUENCE [LARGE SCALE GENOMIC DNA]</scope>
    <source>
        <strain evidence="4">DSM 45899</strain>
    </source>
</reference>
<evidence type="ECO:0000256" key="1">
    <source>
        <dbReference type="SAM" id="MobiDB-lite"/>
    </source>
</evidence>
<evidence type="ECO:0000313" key="4">
    <source>
        <dbReference type="Proteomes" id="UP000198802"/>
    </source>
</evidence>
<name>A0A0S4QYR0_9ACTN</name>